<comment type="caution">
    <text evidence="2">The sequence shown here is derived from an EMBL/GenBank/DDBJ whole genome shotgun (WGS) entry which is preliminary data.</text>
</comment>
<dbReference type="Proteomes" id="UP000323258">
    <property type="component" value="Unassembled WGS sequence"/>
</dbReference>
<dbReference type="OrthoDB" id="230260at2"/>
<evidence type="ECO:0000313" key="2">
    <source>
        <dbReference type="EMBL" id="TYR31616.1"/>
    </source>
</evidence>
<name>A0A5D4GS90_9HYPH</name>
<dbReference type="AlphaFoldDB" id="A0A5D4GS90"/>
<proteinExistence type="predicted"/>
<dbReference type="InterPro" id="IPR027417">
    <property type="entry name" value="P-loop_NTPase"/>
</dbReference>
<dbReference type="RefSeq" id="WP_148915587.1">
    <property type="nucleotide sequence ID" value="NZ_VSZS01000064.1"/>
</dbReference>
<accession>A0A5D4GS90</accession>
<keyword evidence="2" id="KW-0808">Transferase</keyword>
<keyword evidence="1" id="KW-0472">Membrane</keyword>
<dbReference type="InterPro" id="IPR050445">
    <property type="entry name" value="Bact_polysacc_biosynth/exp"/>
</dbReference>
<reference evidence="2 3" key="1">
    <citation type="submission" date="2019-08" db="EMBL/GenBank/DDBJ databases">
        <authorList>
            <person name="Seo Y.L."/>
        </authorList>
    </citation>
    <scope>NUCLEOTIDE SEQUENCE [LARGE SCALE GENOMIC DNA]</scope>
    <source>
        <strain evidence="2 3">MaA-C15</strain>
    </source>
</reference>
<keyword evidence="3" id="KW-1185">Reference proteome</keyword>
<dbReference type="Gene3D" id="3.40.50.300">
    <property type="entry name" value="P-loop containing nucleotide triphosphate hydrolases"/>
    <property type="match status" value="1"/>
</dbReference>
<organism evidence="2 3">
    <name type="scientific">Neoaquamicrobium microcysteis</name>
    <dbReference type="NCBI Taxonomy" id="2682781"/>
    <lineage>
        <taxon>Bacteria</taxon>
        <taxon>Pseudomonadati</taxon>
        <taxon>Pseudomonadota</taxon>
        <taxon>Alphaproteobacteria</taxon>
        <taxon>Hyphomicrobiales</taxon>
        <taxon>Phyllobacteriaceae</taxon>
        <taxon>Neoaquamicrobium</taxon>
    </lineage>
</organism>
<dbReference type="EMBL" id="VSZS01000064">
    <property type="protein sequence ID" value="TYR31616.1"/>
    <property type="molecule type" value="Genomic_DNA"/>
</dbReference>
<dbReference type="GO" id="GO:0005886">
    <property type="term" value="C:plasma membrane"/>
    <property type="evidence" value="ECO:0007669"/>
    <property type="project" value="TreeGrafter"/>
</dbReference>
<dbReference type="SUPFAM" id="SSF52540">
    <property type="entry name" value="P-loop containing nucleoside triphosphate hydrolases"/>
    <property type="match status" value="1"/>
</dbReference>
<feature type="transmembrane region" description="Helical" evidence="1">
    <location>
        <begin position="32"/>
        <end position="50"/>
    </location>
</feature>
<dbReference type="PANTHER" id="PTHR32309">
    <property type="entry name" value="TYROSINE-PROTEIN KINASE"/>
    <property type="match status" value="1"/>
</dbReference>
<keyword evidence="1" id="KW-1133">Transmembrane helix</keyword>
<reference evidence="2 3" key="2">
    <citation type="submission" date="2019-09" db="EMBL/GenBank/DDBJ databases">
        <title>Mesorhizobium sp. MaA-C15 isolated from Microcystis aeruginosa.</title>
        <authorList>
            <person name="Jeong S.E."/>
            <person name="Jin H.M."/>
            <person name="Jeon C.O."/>
        </authorList>
    </citation>
    <scope>NUCLEOTIDE SEQUENCE [LARGE SCALE GENOMIC DNA]</scope>
    <source>
        <strain evidence="2 3">MaA-C15</strain>
    </source>
</reference>
<evidence type="ECO:0000256" key="1">
    <source>
        <dbReference type="SAM" id="Phobius"/>
    </source>
</evidence>
<keyword evidence="2" id="KW-0418">Kinase</keyword>
<keyword evidence="1" id="KW-0812">Transmembrane</keyword>
<protein>
    <submittedName>
        <fullName evidence="2">Polysaccharide biosynthesis tyrosine autokinase</fullName>
    </submittedName>
</protein>
<evidence type="ECO:0000313" key="3">
    <source>
        <dbReference type="Proteomes" id="UP000323258"/>
    </source>
</evidence>
<gene>
    <name evidence="2" type="ORF">FY036_15230</name>
</gene>
<dbReference type="PANTHER" id="PTHR32309:SF13">
    <property type="entry name" value="FERRIC ENTEROBACTIN TRANSPORT PROTEIN FEPE"/>
    <property type="match status" value="1"/>
</dbReference>
<dbReference type="GO" id="GO:0004713">
    <property type="term" value="F:protein tyrosine kinase activity"/>
    <property type="evidence" value="ECO:0007669"/>
    <property type="project" value="TreeGrafter"/>
</dbReference>
<sequence length="739" mass="80303">MIVEEVRHAGGDGVSRRLWGPLAIIRRRRRTLALGFALGLCLAGLGYLNAPRSYMSEAVMVLDLRRIEPIPNESVIAPMAQDSPVLRTQLDIIASRMMAADVVRRLEGEGLDISTHEVPGWTLPAPVAGVLDFVGLGTQADEDADLADEARELDEADKIDILLSNLSVRNDGRSYTIFIAYTSPSPELSAHVANAFAQAYLDHQINVQRNASRTVSDWLGQTLIRLRAQLEQSEVALQRYRQEKGLVETNGATLQSQALTKANAELADARAALISNQARLDAVRDLVKSGDIPAMAEFLGSTSIQSLRTLEAGVERELDSLRRSGATRSAQIERLTAEREALREQIGAEVNRLVESLGNEVAIAVQSLAAREDALKSAHADFAAADSAELTAAQLQREATANRMVYESYLVRYKQTIEQDNFKMPEAHLVSPAEPPAARANPRRSNWLLLGLGLGGCLAALGIAARELTDRRLRMLRRLESADIPVMGVVPAINRRKIADIRFFGDPSSRLGLALSGIRLSLQARGKSVVAVSSSASGRGRTSLALALTRSAAAAGIDAVLVEADLRNPKLCELVNLWPATGLDGLLDPNVDDRSLVTKDPASEAGLVFGRAGKVAPERLFLRPEFQNFIARLRENYDLVVLDTPALDISNDAMVLSRLADTTLYLVDYRQDRPEQVTEGFRRMTAMGSALEAIMVHYDAPASELELEPMTNPGTAFAPAAVRTSDTPFPARGVVRLAR</sequence>